<keyword evidence="5" id="KW-0238">DNA-binding</keyword>
<dbReference type="SMART" id="SM00279">
    <property type="entry name" value="HhH2"/>
    <property type="match status" value="1"/>
</dbReference>
<dbReference type="InterPro" id="IPR029060">
    <property type="entry name" value="PIN-like_dom_sf"/>
</dbReference>
<evidence type="ECO:0000256" key="5">
    <source>
        <dbReference type="RuleBase" id="RU910737"/>
    </source>
</evidence>
<feature type="domain" description="XPG N-terminal" evidence="8">
    <location>
        <begin position="1"/>
        <end position="100"/>
    </location>
</feature>
<dbReference type="EC" id="3.1.-.-" evidence="5"/>
<protein>
    <recommendedName>
        <fullName evidence="5">Exonuclease 1</fullName>
        <ecNumber evidence="5">3.1.-.-</ecNumber>
    </recommendedName>
</protein>
<dbReference type="GO" id="GO:0046872">
    <property type="term" value="F:metal ion binding"/>
    <property type="evidence" value="ECO:0007669"/>
    <property type="project" value="UniProtKB-UniRule"/>
</dbReference>
<feature type="compositionally biased region" description="Polar residues" evidence="6">
    <location>
        <begin position="272"/>
        <end position="281"/>
    </location>
</feature>
<dbReference type="GO" id="GO:0006298">
    <property type="term" value="P:mismatch repair"/>
    <property type="evidence" value="ECO:0007669"/>
    <property type="project" value="TreeGrafter"/>
</dbReference>
<sequence>MGVLGLTPFIQKTCPEVIKRLPDRLQGFSGKRIALDGTLLTQRFHFAQIPHPYRHVLGWYRLIKELEQFGVEAICVFDGKGRNLAKAQEASRRKNAQRLTAARAVIENERLARLLQISRATHDITKLSSAEKAQVSTGLTRLALENLGKLKTGKEDIVSLMNELALEKAGSDNLSVVDADPWRDSDSMRSMEEWSTKIHEPYSNTTTTEMEDVLRSESSTVTSFTSLTPEQSAESQSAESEAISQPIKNEVPFSKPPRPVTKAPETSFHLADSTNDTMVRTSSGPMIVDGILSTLTPLFLEYQNSIPKVASNPIRASKPPITHPKNTDLDAGVNQDELDADVVREVHEMSKRQCELTLQEGKFWDSLTSTLSEPKDAASELPSEIEDDGHQEILQELTNKSNSISESYRNSTHPPTAQTYAECKEILQVMGVPCFDCDGPFEAEALASSLVLNGYADYVASEDTDVIIYEVPLIRNITSRQQPLLVISGAELRSMLNLTRSMFVDLALLMGTDFSQRIRQVGPMRALEFIRAHESIENVINAETRYQPRGSREDYLKQVNMARKVFQTLPPVPEDAVVRLRNRERNAGRYDAEQVLLIMGKYGLSREVVWDSEDALKGNYFDDDPGQWYSSP</sequence>
<comment type="caution">
    <text evidence="9">The sequence shown here is derived from an EMBL/GenBank/DDBJ whole genome shotgun (WGS) entry which is preliminary data.</text>
</comment>
<keyword evidence="1 5" id="KW-0540">Nuclease</keyword>
<keyword evidence="10" id="KW-1185">Reference proteome</keyword>
<dbReference type="GO" id="GO:0017108">
    <property type="term" value="F:5'-flap endonuclease activity"/>
    <property type="evidence" value="ECO:0007669"/>
    <property type="project" value="TreeGrafter"/>
</dbReference>
<organism evidence="9 10">
    <name type="scientific">Lentinula guzmanii</name>
    <dbReference type="NCBI Taxonomy" id="2804957"/>
    <lineage>
        <taxon>Eukaryota</taxon>
        <taxon>Fungi</taxon>
        <taxon>Dikarya</taxon>
        <taxon>Basidiomycota</taxon>
        <taxon>Agaricomycotina</taxon>
        <taxon>Agaricomycetes</taxon>
        <taxon>Agaricomycetidae</taxon>
        <taxon>Agaricales</taxon>
        <taxon>Marasmiineae</taxon>
        <taxon>Omphalotaceae</taxon>
        <taxon>Lentinula</taxon>
    </lineage>
</organism>
<keyword evidence="5" id="KW-0228">DNA excision</keyword>
<evidence type="ECO:0000259" key="7">
    <source>
        <dbReference type="SMART" id="SM00484"/>
    </source>
</evidence>
<keyword evidence="5" id="KW-0234">DNA repair</keyword>
<evidence type="ECO:0000256" key="1">
    <source>
        <dbReference type="ARBA" id="ARBA00022722"/>
    </source>
</evidence>
<dbReference type="Gene3D" id="3.40.50.1010">
    <property type="entry name" value="5'-nuclease"/>
    <property type="match status" value="2"/>
</dbReference>
<evidence type="ECO:0000259" key="8">
    <source>
        <dbReference type="SMART" id="SM00485"/>
    </source>
</evidence>
<dbReference type="SMART" id="SM00484">
    <property type="entry name" value="XPGI"/>
    <property type="match status" value="1"/>
</dbReference>
<dbReference type="GO" id="GO:0003677">
    <property type="term" value="F:DNA binding"/>
    <property type="evidence" value="ECO:0007669"/>
    <property type="project" value="UniProtKB-UniRule"/>
</dbReference>
<dbReference type="Gene3D" id="1.10.150.20">
    <property type="entry name" value="5' to 3' exonuclease, C-terminal subdomain"/>
    <property type="match status" value="1"/>
</dbReference>
<dbReference type="InterPro" id="IPR008918">
    <property type="entry name" value="HhH2"/>
</dbReference>
<dbReference type="SUPFAM" id="SSF47807">
    <property type="entry name" value="5' to 3' exonuclease, C-terminal subdomain"/>
    <property type="match status" value="1"/>
</dbReference>
<dbReference type="GO" id="GO:0005634">
    <property type="term" value="C:nucleus"/>
    <property type="evidence" value="ECO:0007669"/>
    <property type="project" value="UniProtKB-SubCell"/>
</dbReference>
<keyword evidence="2 5" id="KW-0479">Metal-binding</keyword>
<dbReference type="InterPro" id="IPR036279">
    <property type="entry name" value="5-3_exonuclease_C_sf"/>
</dbReference>
<feature type="region of interest" description="Disordered" evidence="6">
    <location>
        <begin position="215"/>
        <end position="281"/>
    </location>
</feature>
<feature type="compositionally biased region" description="Polar residues" evidence="6">
    <location>
        <begin position="216"/>
        <end position="229"/>
    </location>
</feature>
<dbReference type="Pfam" id="PF00867">
    <property type="entry name" value="XPG_I"/>
    <property type="match status" value="1"/>
</dbReference>
<feature type="compositionally biased region" description="Low complexity" evidence="6">
    <location>
        <begin position="230"/>
        <end position="245"/>
    </location>
</feature>
<dbReference type="InterPro" id="IPR006085">
    <property type="entry name" value="XPG_DNA_repair_N"/>
</dbReference>
<dbReference type="InterPro" id="IPR006084">
    <property type="entry name" value="XPG/Rad2"/>
</dbReference>
<dbReference type="EMBL" id="JANVFO010000004">
    <property type="protein sequence ID" value="KAJ3736655.1"/>
    <property type="molecule type" value="Genomic_DNA"/>
</dbReference>
<comment type="similarity">
    <text evidence="5">Belongs to the XPG/RAD2 endonuclease family. EXO1 subfamily.</text>
</comment>
<feature type="domain" description="XPG-I" evidence="7">
    <location>
        <begin position="428"/>
        <end position="498"/>
    </location>
</feature>
<comment type="function">
    <text evidence="5">5'-&gt;3' double-stranded DNA exonuclease which may also possess a cryptic 3'-&gt;5' double-stranded DNA exonuclease activity. Functions in DNA mismatch repair.</text>
</comment>
<evidence type="ECO:0000313" key="9">
    <source>
        <dbReference type="EMBL" id="KAJ3736655.1"/>
    </source>
</evidence>
<dbReference type="Proteomes" id="UP001176059">
    <property type="component" value="Unassembled WGS sequence"/>
</dbReference>
<dbReference type="AlphaFoldDB" id="A0AA38JV76"/>
<evidence type="ECO:0000256" key="4">
    <source>
        <dbReference type="ARBA" id="ARBA00022842"/>
    </source>
</evidence>
<dbReference type="InterPro" id="IPR006086">
    <property type="entry name" value="XPG-I_dom"/>
</dbReference>
<dbReference type="GO" id="GO:0006310">
    <property type="term" value="P:DNA recombination"/>
    <property type="evidence" value="ECO:0007669"/>
    <property type="project" value="TreeGrafter"/>
</dbReference>
<reference evidence="9" key="1">
    <citation type="submission" date="2022-08" db="EMBL/GenBank/DDBJ databases">
        <authorList>
            <consortium name="DOE Joint Genome Institute"/>
            <person name="Min B."/>
            <person name="Sierra-Patev S."/>
            <person name="Naranjo-Ortiz M."/>
            <person name="Looney B."/>
            <person name="Konkel Z."/>
            <person name="Slot J.C."/>
            <person name="Sakamoto Y."/>
            <person name="Steenwyk J.L."/>
            <person name="Rokas A."/>
            <person name="Carro J."/>
            <person name="Camarero S."/>
            <person name="Ferreira P."/>
            <person name="Molpeceres G."/>
            <person name="Ruiz-duenas F.J."/>
            <person name="Serrano A."/>
            <person name="Henrissat B."/>
            <person name="Drula E."/>
            <person name="Hughes K.W."/>
            <person name="Mata J.L."/>
            <person name="Ishikawa N.K."/>
            <person name="Vargas-Isla R."/>
            <person name="Ushijima S."/>
            <person name="Smith C.A."/>
            <person name="Ahrendt S."/>
            <person name="Andreopoulos W."/>
            <person name="He G."/>
            <person name="LaButti K."/>
            <person name="Lipzen A."/>
            <person name="Ng V."/>
            <person name="Riley R."/>
            <person name="Sandor L."/>
            <person name="Barry K."/>
            <person name="Martinez A.T."/>
            <person name="Xiao Y."/>
            <person name="Gibbons J.G."/>
            <person name="Terashima K."/>
            <person name="Hibbett D.S."/>
            <person name="Grigoriev I.V."/>
        </authorList>
    </citation>
    <scope>NUCLEOTIDE SEQUENCE</scope>
    <source>
        <strain evidence="9">ET3784</strain>
    </source>
</reference>
<keyword evidence="3 5" id="KW-0378">Hydrolase</keyword>
<accession>A0AA38JV76</accession>
<dbReference type="SUPFAM" id="SSF88723">
    <property type="entry name" value="PIN domain-like"/>
    <property type="match status" value="1"/>
</dbReference>
<dbReference type="Pfam" id="PF00752">
    <property type="entry name" value="XPG_N"/>
    <property type="match status" value="1"/>
</dbReference>
<evidence type="ECO:0000256" key="2">
    <source>
        <dbReference type="ARBA" id="ARBA00022723"/>
    </source>
</evidence>
<dbReference type="GO" id="GO:0035312">
    <property type="term" value="F:5'-3' DNA exonuclease activity"/>
    <property type="evidence" value="ECO:0007669"/>
    <property type="project" value="UniProtKB-UniRule"/>
</dbReference>
<keyword evidence="5" id="KW-0267">Excision nuclease</keyword>
<keyword evidence="4 5" id="KW-0460">Magnesium</keyword>
<comment type="cofactor">
    <cofactor evidence="5">
        <name>Mg(2+)</name>
        <dbReference type="ChEBI" id="CHEBI:18420"/>
    </cofactor>
    <text evidence="5">Binds 2 magnesium ions per subunit. They probably participate in the reaction catalyzed by the enzyme. May bind an additional third magnesium ion after substrate binding.</text>
</comment>
<gene>
    <name evidence="9" type="ORF">DFJ43DRAFT_988816</name>
</gene>
<dbReference type="PANTHER" id="PTHR11081">
    <property type="entry name" value="FLAP ENDONUCLEASE FAMILY MEMBER"/>
    <property type="match status" value="1"/>
</dbReference>
<keyword evidence="5" id="KW-0269">Exonuclease</keyword>
<name>A0AA38JV76_9AGAR</name>
<dbReference type="PRINTS" id="PR00853">
    <property type="entry name" value="XPGRADSUPER"/>
</dbReference>
<dbReference type="SMART" id="SM00485">
    <property type="entry name" value="XPGN"/>
    <property type="match status" value="1"/>
</dbReference>
<comment type="subcellular location">
    <subcellularLocation>
        <location evidence="5">Nucleus</location>
    </subcellularLocation>
</comment>
<keyword evidence="5" id="KW-0539">Nucleus</keyword>
<evidence type="ECO:0000256" key="3">
    <source>
        <dbReference type="ARBA" id="ARBA00022801"/>
    </source>
</evidence>
<evidence type="ECO:0000313" key="10">
    <source>
        <dbReference type="Proteomes" id="UP001176059"/>
    </source>
</evidence>
<dbReference type="PANTHER" id="PTHR11081:SF8">
    <property type="entry name" value="EXONUCLEASE 1"/>
    <property type="match status" value="1"/>
</dbReference>
<evidence type="ECO:0000256" key="6">
    <source>
        <dbReference type="SAM" id="MobiDB-lite"/>
    </source>
</evidence>
<feature type="region of interest" description="Disordered" evidence="6">
    <location>
        <begin position="311"/>
        <end position="332"/>
    </location>
</feature>
<proteinExistence type="inferred from homology"/>
<reference evidence="9" key="2">
    <citation type="journal article" date="2023" name="Proc. Natl. Acad. Sci. U.S.A.">
        <title>A global phylogenomic analysis of the shiitake genus Lentinula.</title>
        <authorList>
            <person name="Sierra-Patev S."/>
            <person name="Min B."/>
            <person name="Naranjo-Ortiz M."/>
            <person name="Looney B."/>
            <person name="Konkel Z."/>
            <person name="Slot J.C."/>
            <person name="Sakamoto Y."/>
            <person name="Steenwyk J.L."/>
            <person name="Rokas A."/>
            <person name="Carro J."/>
            <person name="Camarero S."/>
            <person name="Ferreira P."/>
            <person name="Molpeceres G."/>
            <person name="Ruiz-Duenas F.J."/>
            <person name="Serrano A."/>
            <person name="Henrissat B."/>
            <person name="Drula E."/>
            <person name="Hughes K.W."/>
            <person name="Mata J.L."/>
            <person name="Ishikawa N.K."/>
            <person name="Vargas-Isla R."/>
            <person name="Ushijima S."/>
            <person name="Smith C.A."/>
            <person name="Donoghue J."/>
            <person name="Ahrendt S."/>
            <person name="Andreopoulos W."/>
            <person name="He G."/>
            <person name="LaButti K."/>
            <person name="Lipzen A."/>
            <person name="Ng V."/>
            <person name="Riley R."/>
            <person name="Sandor L."/>
            <person name="Barry K."/>
            <person name="Martinez A.T."/>
            <person name="Xiao Y."/>
            <person name="Gibbons J.G."/>
            <person name="Terashima K."/>
            <person name="Grigoriev I.V."/>
            <person name="Hibbett D."/>
        </authorList>
    </citation>
    <scope>NUCLEOTIDE SEQUENCE</scope>
    <source>
        <strain evidence="9">ET3784</strain>
    </source>
</reference>
<keyword evidence="5" id="KW-0227">DNA damage</keyword>